<name>A0ABM7SDT6_9HELI</name>
<reference evidence="3 4" key="1">
    <citation type="submission" date="2021-07" db="EMBL/GenBank/DDBJ databases">
        <title>Novel Helicobacter sp. Isolated from a cat.</title>
        <authorList>
            <person name="Rimbara E."/>
            <person name="Suzuki M."/>
        </authorList>
    </citation>
    <scope>NUCLEOTIDE SEQUENCE [LARGE SCALE GENOMIC DNA]</scope>
    <source>
        <strain evidence="4">NHP19-012</strain>
    </source>
</reference>
<gene>
    <name evidence="3" type="ORF">NHP190012_05710</name>
</gene>
<dbReference type="EMBL" id="AP024819">
    <property type="protein sequence ID" value="BCZ18929.1"/>
    <property type="molecule type" value="Genomic_DNA"/>
</dbReference>
<evidence type="ECO:0000313" key="4">
    <source>
        <dbReference type="Proteomes" id="UP000826146"/>
    </source>
</evidence>
<dbReference type="CDD" id="cd06911">
    <property type="entry name" value="VirB9_CagX_TrbG"/>
    <property type="match status" value="1"/>
</dbReference>
<dbReference type="InterPro" id="IPR010258">
    <property type="entry name" value="Conjugal_tfr_TrbG/VirB9/CagX"/>
</dbReference>
<sequence>MDELATQEDTPQEHTIQDLHAIQNSFFNKERNALDNTLFIDYKLGQMPKLRLRYAMVTTLIFSEPIAEVVLGDDIGFSTKTLGRNVLLIKPLEVGIDSNLNVIGTSGKIYAFYIFSTTFTSPKNPILNVYVSNKHFFTDKQALNQPLATLENKSQISTTPTQFLKIGTGGNVLLVDKSQIERGYKVLGGKRRAWFCLWLCKIAFKAPIKPLDIFNDKHFTYFKFDSHRSSVKFPVAYKVVDGYDNPINTRIVGDYLIAEDISAKWTLREGKVHACVRRVSKAP</sequence>
<keyword evidence="4" id="KW-1185">Reference proteome</keyword>
<accession>A0ABM7SDT6</accession>
<keyword evidence="2" id="KW-0732">Signal</keyword>
<dbReference type="Proteomes" id="UP000826146">
    <property type="component" value="Chromosome"/>
</dbReference>
<comment type="similarity">
    <text evidence="1">Belongs to the TrbG/VirB9 family.</text>
</comment>
<organism evidence="3 4">
    <name type="scientific">Helicobacter gastrofelis</name>
    <dbReference type="NCBI Taxonomy" id="2849642"/>
    <lineage>
        <taxon>Bacteria</taxon>
        <taxon>Pseudomonadati</taxon>
        <taxon>Campylobacterota</taxon>
        <taxon>Epsilonproteobacteria</taxon>
        <taxon>Campylobacterales</taxon>
        <taxon>Helicobacteraceae</taxon>
        <taxon>Helicobacter</taxon>
    </lineage>
</organism>
<dbReference type="InterPro" id="IPR038161">
    <property type="entry name" value="VirB9/CagX/TrbG_C_sf"/>
</dbReference>
<proteinExistence type="inferred from homology"/>
<protein>
    <submittedName>
        <fullName evidence="3">ComB9 competence protein</fullName>
    </submittedName>
</protein>
<evidence type="ECO:0000256" key="1">
    <source>
        <dbReference type="ARBA" id="ARBA00006135"/>
    </source>
</evidence>
<dbReference type="InterPro" id="IPR033645">
    <property type="entry name" value="VirB9/CagX/TrbG_C"/>
</dbReference>
<dbReference type="Pfam" id="PF03524">
    <property type="entry name" value="CagX"/>
    <property type="match status" value="1"/>
</dbReference>
<dbReference type="Gene3D" id="2.60.40.2500">
    <property type="match status" value="1"/>
</dbReference>
<evidence type="ECO:0000313" key="3">
    <source>
        <dbReference type="EMBL" id="BCZ18929.1"/>
    </source>
</evidence>
<evidence type="ECO:0000256" key="2">
    <source>
        <dbReference type="ARBA" id="ARBA00022729"/>
    </source>
</evidence>